<dbReference type="AlphaFoldDB" id="A0A4Y8WTJ3"/>
<sequence>MSARVKISGNLERELQRAVQDTMTTLAKDYQRMLDQLGQQYAGAPVEEIKPVLRTRWSRISGTISDPELSIYAQHISEGTPITVRTS</sequence>
<gene>
    <name evidence="1" type="ORF">BJ976_000141</name>
</gene>
<dbReference type="Proteomes" id="UP000560081">
    <property type="component" value="Unassembled WGS sequence"/>
</dbReference>
<proteinExistence type="predicted"/>
<accession>A0A4Y8WTJ3</accession>
<evidence type="ECO:0000313" key="1">
    <source>
        <dbReference type="EMBL" id="MBB4881790.1"/>
    </source>
</evidence>
<protein>
    <submittedName>
        <fullName evidence="1">Uncharacterized protein</fullName>
    </submittedName>
</protein>
<evidence type="ECO:0000313" key="2">
    <source>
        <dbReference type="Proteomes" id="UP000560081"/>
    </source>
</evidence>
<reference evidence="1 2" key="1">
    <citation type="submission" date="2020-08" db="EMBL/GenBank/DDBJ databases">
        <title>Sequencing the genomes of 1000 actinobacteria strains.</title>
        <authorList>
            <person name="Klenk H.-P."/>
        </authorList>
    </citation>
    <scope>NUCLEOTIDE SEQUENCE [LARGE SCALE GENOMIC DNA]</scope>
    <source>
        <strain evidence="1 2">DSM 19079</strain>
    </source>
</reference>
<dbReference type="RefSeq" id="WP_036334322.1">
    <property type="nucleotide sequence ID" value="NZ_BMLA01000026.1"/>
</dbReference>
<comment type="caution">
    <text evidence="1">The sequence shown here is derived from an EMBL/GenBank/DDBJ whole genome shotgun (WGS) entry which is preliminary data.</text>
</comment>
<dbReference type="EMBL" id="JACHMC010000001">
    <property type="protein sequence ID" value="MBB4881790.1"/>
    <property type="molecule type" value="Genomic_DNA"/>
</dbReference>
<organism evidence="1 2">
    <name type="scientific">Micrococcus flavus</name>
    <dbReference type="NCBI Taxonomy" id="384602"/>
    <lineage>
        <taxon>Bacteria</taxon>
        <taxon>Bacillati</taxon>
        <taxon>Actinomycetota</taxon>
        <taxon>Actinomycetes</taxon>
        <taxon>Micrococcales</taxon>
        <taxon>Micrococcaceae</taxon>
        <taxon>Micrococcus</taxon>
    </lineage>
</organism>
<keyword evidence="2" id="KW-1185">Reference proteome</keyword>
<dbReference type="OrthoDB" id="4775007at2"/>
<name>A0A4Y8WTJ3_9MICC</name>